<keyword evidence="2" id="KW-0521">NADP</keyword>
<protein>
    <submittedName>
        <fullName evidence="5">Dihydropteridine reductase</fullName>
    </submittedName>
</protein>
<dbReference type="SUPFAM" id="SSF55469">
    <property type="entry name" value="FMN-dependent nitroreductase-like"/>
    <property type="match status" value="1"/>
</dbReference>
<dbReference type="PANTHER" id="PTHR43673">
    <property type="entry name" value="NAD(P)H NITROREDUCTASE YDGI-RELATED"/>
    <property type="match status" value="1"/>
</dbReference>
<evidence type="ECO:0000313" key="5">
    <source>
        <dbReference type="EMBL" id="RZT90498.1"/>
    </source>
</evidence>
<dbReference type="InterPro" id="IPR033878">
    <property type="entry name" value="NfsB-like"/>
</dbReference>
<dbReference type="Proteomes" id="UP000292136">
    <property type="component" value="Unassembled WGS sequence"/>
</dbReference>
<reference evidence="5 6" key="1">
    <citation type="submission" date="2019-02" db="EMBL/GenBank/DDBJ databases">
        <title>Genomic Encyclopedia of Type Strains, Phase IV (KMG-IV): sequencing the most valuable type-strain genomes for metagenomic binning, comparative biology and taxonomic classification.</title>
        <authorList>
            <person name="Goeker M."/>
        </authorList>
    </citation>
    <scope>NUCLEOTIDE SEQUENCE [LARGE SCALE GENOMIC DNA]</scope>
    <source>
        <strain evidence="5 6">DSM 21223</strain>
    </source>
</reference>
<evidence type="ECO:0000256" key="1">
    <source>
        <dbReference type="ARBA" id="ARBA00007118"/>
    </source>
</evidence>
<dbReference type="NCBIfam" id="NF008275">
    <property type="entry name" value="PRK11053.1"/>
    <property type="match status" value="1"/>
</dbReference>
<evidence type="ECO:0000256" key="2">
    <source>
        <dbReference type="ARBA" id="ARBA00022857"/>
    </source>
</evidence>
<dbReference type="CDD" id="cd02149">
    <property type="entry name" value="NfsB-like"/>
    <property type="match status" value="1"/>
</dbReference>
<dbReference type="PANTHER" id="PTHR43673:SF10">
    <property type="entry name" value="NADH DEHYDROGENASE_NAD(P)H NITROREDUCTASE XCC3605-RELATED"/>
    <property type="match status" value="1"/>
</dbReference>
<evidence type="ECO:0000256" key="3">
    <source>
        <dbReference type="ARBA" id="ARBA00023002"/>
    </source>
</evidence>
<proteinExistence type="inferred from homology"/>
<dbReference type="Pfam" id="PF00881">
    <property type="entry name" value="Nitroreductase"/>
    <property type="match status" value="1"/>
</dbReference>
<keyword evidence="3" id="KW-0560">Oxidoreductase</keyword>
<gene>
    <name evidence="5" type="ORF">EV678_1315</name>
</gene>
<dbReference type="RefSeq" id="WP_130458918.1">
    <property type="nucleotide sequence ID" value="NZ_SHKM01000001.1"/>
</dbReference>
<accession>A0ABY0ISD5</accession>
<comment type="caution">
    <text evidence="5">The sequence shown here is derived from an EMBL/GenBank/DDBJ whole genome shotgun (WGS) entry which is preliminary data.</text>
</comment>
<name>A0ABY0ISD5_9RHOO</name>
<sequence>MNIAQVAEQRYTTKAFDPSRKIAADDLAALRTLLRNAPSSVNSQPWHFVIAGSDAAKGRIAATLSADFPYNEPKVRNASQVVVLCARESLDEGHLAAILAQEEADGRFANAEAKAAQAKGRAFYVGLHQQQLQDEAAWMDRQVYLALGTLLLGAGALGIDACPIEGFSPEAVDEALGLTAKGLRSRVMVALGYRSEDDFNARLPKSRLPESAVISEI</sequence>
<dbReference type="EMBL" id="SHKM01000001">
    <property type="protein sequence ID" value="RZT90498.1"/>
    <property type="molecule type" value="Genomic_DNA"/>
</dbReference>
<organism evidence="5 6">
    <name type="scientific">Azospira oryzae</name>
    <dbReference type="NCBI Taxonomy" id="146939"/>
    <lineage>
        <taxon>Bacteria</taxon>
        <taxon>Pseudomonadati</taxon>
        <taxon>Pseudomonadota</taxon>
        <taxon>Betaproteobacteria</taxon>
        <taxon>Rhodocyclales</taxon>
        <taxon>Rhodocyclaceae</taxon>
        <taxon>Azospira</taxon>
    </lineage>
</organism>
<dbReference type="InterPro" id="IPR029479">
    <property type="entry name" value="Nitroreductase"/>
</dbReference>
<dbReference type="Gene3D" id="3.40.109.10">
    <property type="entry name" value="NADH Oxidase"/>
    <property type="match status" value="1"/>
</dbReference>
<comment type="similarity">
    <text evidence="1">Belongs to the nitroreductase family.</text>
</comment>
<evidence type="ECO:0000313" key="6">
    <source>
        <dbReference type="Proteomes" id="UP000292136"/>
    </source>
</evidence>
<dbReference type="InterPro" id="IPR000415">
    <property type="entry name" value="Nitroreductase-like"/>
</dbReference>
<evidence type="ECO:0000259" key="4">
    <source>
        <dbReference type="Pfam" id="PF00881"/>
    </source>
</evidence>
<keyword evidence="6" id="KW-1185">Reference proteome</keyword>
<feature type="domain" description="Nitroreductase" evidence="4">
    <location>
        <begin position="8"/>
        <end position="193"/>
    </location>
</feature>